<dbReference type="PANTHER" id="PTHR24567:SF26">
    <property type="entry name" value="REGULATORY PROTEIN YEIL"/>
    <property type="match status" value="1"/>
</dbReference>
<dbReference type="SUPFAM" id="SSF46785">
    <property type="entry name" value="Winged helix' DNA-binding domain"/>
    <property type="match status" value="1"/>
</dbReference>
<feature type="domain" description="Cyclic nucleotide-binding" evidence="4">
    <location>
        <begin position="14"/>
        <end position="133"/>
    </location>
</feature>
<dbReference type="GO" id="GO:0003677">
    <property type="term" value="F:DNA binding"/>
    <property type="evidence" value="ECO:0007669"/>
    <property type="project" value="UniProtKB-KW"/>
</dbReference>
<dbReference type="InterPro" id="IPR050397">
    <property type="entry name" value="Env_Response_Regulators"/>
</dbReference>
<dbReference type="Pfam" id="PF13545">
    <property type="entry name" value="HTH_Crp_2"/>
    <property type="match status" value="1"/>
</dbReference>
<keyword evidence="1" id="KW-0805">Transcription regulation</keyword>
<evidence type="ECO:0000256" key="1">
    <source>
        <dbReference type="ARBA" id="ARBA00023015"/>
    </source>
</evidence>
<keyword evidence="2" id="KW-0238">DNA-binding</keyword>
<dbReference type="CDD" id="cd00038">
    <property type="entry name" value="CAP_ED"/>
    <property type="match status" value="1"/>
</dbReference>
<dbReference type="AlphaFoldDB" id="A0A1Y6BGF7"/>
<dbReference type="InterPro" id="IPR036388">
    <property type="entry name" value="WH-like_DNA-bd_sf"/>
</dbReference>
<dbReference type="Gene3D" id="1.10.10.10">
    <property type="entry name" value="Winged helix-like DNA-binding domain superfamily/Winged helix DNA-binding domain"/>
    <property type="match status" value="1"/>
</dbReference>
<dbReference type="Gene3D" id="2.60.120.10">
    <property type="entry name" value="Jelly Rolls"/>
    <property type="match status" value="1"/>
</dbReference>
<dbReference type="NCBIfam" id="NF006901">
    <property type="entry name" value="PRK09392.1"/>
    <property type="match status" value="1"/>
</dbReference>
<dbReference type="InterPro" id="IPR000595">
    <property type="entry name" value="cNMP-bd_dom"/>
</dbReference>
<dbReference type="RefSeq" id="WP_085121478.1">
    <property type="nucleotide sequence ID" value="NZ_FWZX01000003.1"/>
</dbReference>
<evidence type="ECO:0000313" key="7">
    <source>
        <dbReference type="Proteomes" id="UP000192917"/>
    </source>
</evidence>
<dbReference type="PANTHER" id="PTHR24567">
    <property type="entry name" value="CRP FAMILY TRANSCRIPTIONAL REGULATORY PROTEIN"/>
    <property type="match status" value="1"/>
</dbReference>
<keyword evidence="7" id="KW-1185">Reference proteome</keyword>
<dbReference type="GO" id="GO:0005829">
    <property type="term" value="C:cytosol"/>
    <property type="evidence" value="ECO:0007669"/>
    <property type="project" value="TreeGrafter"/>
</dbReference>
<sequence length="232" mass="25940">MRNEDLKRIRDLDLFANMRPENFEALTQAAFLQRFPEQVTLIREGDPADFLHVVTAGAVELYASAGGRETTLELVRPVSTFILAAVLRDQAYLMSARTLERSQILMIPATSVREVFAADEAFARAIVDELAGRFRTVVKALKNQKLRSSVERLANYLLRLQQEQDDGPRVELPVDKRTIASLLGMTPENLSRAFGTLAPYGVRVEGRTLFLDKPEDLRGLAKPSPLIDDPTS</sequence>
<evidence type="ECO:0000259" key="4">
    <source>
        <dbReference type="PROSITE" id="PS50042"/>
    </source>
</evidence>
<organism evidence="6 7">
    <name type="scientific">Tistlia consotensis USBA 355</name>
    <dbReference type="NCBI Taxonomy" id="560819"/>
    <lineage>
        <taxon>Bacteria</taxon>
        <taxon>Pseudomonadati</taxon>
        <taxon>Pseudomonadota</taxon>
        <taxon>Alphaproteobacteria</taxon>
        <taxon>Rhodospirillales</taxon>
        <taxon>Rhodovibrionaceae</taxon>
        <taxon>Tistlia</taxon>
    </lineage>
</organism>
<dbReference type="InterPro" id="IPR036390">
    <property type="entry name" value="WH_DNA-bd_sf"/>
</dbReference>
<reference evidence="6 7" key="1">
    <citation type="submission" date="2017-04" db="EMBL/GenBank/DDBJ databases">
        <authorList>
            <person name="Afonso C.L."/>
            <person name="Miller P.J."/>
            <person name="Scott M.A."/>
            <person name="Spackman E."/>
            <person name="Goraichik I."/>
            <person name="Dimitrov K.M."/>
            <person name="Suarez D.L."/>
            <person name="Swayne D.E."/>
        </authorList>
    </citation>
    <scope>NUCLEOTIDE SEQUENCE [LARGE SCALE GENOMIC DNA]</scope>
    <source>
        <strain evidence="6 7">USBA 355</strain>
    </source>
</reference>
<proteinExistence type="predicted"/>
<protein>
    <submittedName>
        <fullName evidence="6">CRP/FNR family transcriptional regulator, transcriptional activator FtrB</fullName>
    </submittedName>
</protein>
<evidence type="ECO:0000259" key="5">
    <source>
        <dbReference type="PROSITE" id="PS51063"/>
    </source>
</evidence>
<dbReference type="Proteomes" id="UP000192917">
    <property type="component" value="Unassembled WGS sequence"/>
</dbReference>
<dbReference type="Pfam" id="PF00027">
    <property type="entry name" value="cNMP_binding"/>
    <property type="match status" value="1"/>
</dbReference>
<feature type="domain" description="HTH crp-type" evidence="5">
    <location>
        <begin position="147"/>
        <end position="215"/>
    </location>
</feature>
<evidence type="ECO:0000313" key="6">
    <source>
        <dbReference type="EMBL" id="SMF02023.1"/>
    </source>
</evidence>
<dbReference type="InterPro" id="IPR012318">
    <property type="entry name" value="HTH_CRP"/>
</dbReference>
<dbReference type="EMBL" id="FWZX01000003">
    <property type="protein sequence ID" value="SMF02023.1"/>
    <property type="molecule type" value="Genomic_DNA"/>
</dbReference>
<evidence type="ECO:0000256" key="3">
    <source>
        <dbReference type="ARBA" id="ARBA00023163"/>
    </source>
</evidence>
<evidence type="ECO:0000256" key="2">
    <source>
        <dbReference type="ARBA" id="ARBA00023125"/>
    </source>
</evidence>
<dbReference type="InterPro" id="IPR018490">
    <property type="entry name" value="cNMP-bd_dom_sf"/>
</dbReference>
<dbReference type="STRING" id="560819.SAMN05428998_10321"/>
<dbReference type="PROSITE" id="PS50042">
    <property type="entry name" value="CNMP_BINDING_3"/>
    <property type="match status" value="1"/>
</dbReference>
<dbReference type="SUPFAM" id="SSF51206">
    <property type="entry name" value="cAMP-binding domain-like"/>
    <property type="match status" value="1"/>
</dbReference>
<dbReference type="PROSITE" id="PS51063">
    <property type="entry name" value="HTH_CRP_2"/>
    <property type="match status" value="1"/>
</dbReference>
<dbReference type="InterPro" id="IPR014710">
    <property type="entry name" value="RmlC-like_jellyroll"/>
</dbReference>
<dbReference type="SMART" id="SM00100">
    <property type="entry name" value="cNMP"/>
    <property type="match status" value="1"/>
</dbReference>
<keyword evidence="3" id="KW-0804">Transcription</keyword>
<dbReference type="GO" id="GO:0003700">
    <property type="term" value="F:DNA-binding transcription factor activity"/>
    <property type="evidence" value="ECO:0007669"/>
    <property type="project" value="TreeGrafter"/>
</dbReference>
<gene>
    <name evidence="6" type="ORF">SAMN05428998_10321</name>
</gene>
<name>A0A1Y6BGF7_9PROT</name>
<accession>A0A1Y6BGF7</accession>